<proteinExistence type="predicted"/>
<name>A0AAV4P793_CAEEX</name>
<accession>A0AAV4P793</accession>
<evidence type="ECO:0000313" key="1">
    <source>
        <dbReference type="EMBL" id="GIX91893.1"/>
    </source>
</evidence>
<keyword evidence="2" id="KW-1185">Reference proteome</keyword>
<dbReference type="Proteomes" id="UP001054945">
    <property type="component" value="Unassembled WGS sequence"/>
</dbReference>
<evidence type="ECO:0000313" key="2">
    <source>
        <dbReference type="Proteomes" id="UP001054945"/>
    </source>
</evidence>
<sequence>MCILYHGLTQIAGLQDCLVYHATEYSSLKGWQPDRQRSPVSNLLVKADINRQKRNKTVKKERKGDYFSRRKSPVFRIQSLKTIEFKDY</sequence>
<protein>
    <submittedName>
        <fullName evidence="1">Uncharacterized protein</fullName>
    </submittedName>
</protein>
<reference evidence="1 2" key="1">
    <citation type="submission" date="2021-06" db="EMBL/GenBank/DDBJ databases">
        <title>Caerostris extrusa draft genome.</title>
        <authorList>
            <person name="Kono N."/>
            <person name="Arakawa K."/>
        </authorList>
    </citation>
    <scope>NUCLEOTIDE SEQUENCE [LARGE SCALE GENOMIC DNA]</scope>
</reference>
<organism evidence="1 2">
    <name type="scientific">Caerostris extrusa</name>
    <name type="common">Bark spider</name>
    <name type="synonym">Caerostris bankana</name>
    <dbReference type="NCBI Taxonomy" id="172846"/>
    <lineage>
        <taxon>Eukaryota</taxon>
        <taxon>Metazoa</taxon>
        <taxon>Ecdysozoa</taxon>
        <taxon>Arthropoda</taxon>
        <taxon>Chelicerata</taxon>
        <taxon>Arachnida</taxon>
        <taxon>Araneae</taxon>
        <taxon>Araneomorphae</taxon>
        <taxon>Entelegynae</taxon>
        <taxon>Araneoidea</taxon>
        <taxon>Araneidae</taxon>
        <taxon>Caerostris</taxon>
    </lineage>
</organism>
<dbReference type="EMBL" id="BPLR01021627">
    <property type="protein sequence ID" value="GIX91893.1"/>
    <property type="molecule type" value="Genomic_DNA"/>
</dbReference>
<dbReference type="AlphaFoldDB" id="A0AAV4P793"/>
<comment type="caution">
    <text evidence="1">The sequence shown here is derived from an EMBL/GenBank/DDBJ whole genome shotgun (WGS) entry which is preliminary data.</text>
</comment>
<gene>
    <name evidence="1" type="ORF">CEXT_155351</name>
</gene>